<dbReference type="PANTHER" id="PTHR43861:SF1">
    <property type="entry name" value="TRANS-ACONITATE 2-METHYLTRANSFERASE"/>
    <property type="match status" value="1"/>
</dbReference>
<dbReference type="CDD" id="cd02440">
    <property type="entry name" value="AdoMet_MTases"/>
    <property type="match status" value="1"/>
</dbReference>
<dbReference type="GO" id="GO:0032259">
    <property type="term" value="P:methylation"/>
    <property type="evidence" value="ECO:0007669"/>
    <property type="project" value="UniProtKB-KW"/>
</dbReference>
<evidence type="ECO:0000256" key="1">
    <source>
        <dbReference type="ARBA" id="ARBA00022603"/>
    </source>
</evidence>
<reference evidence="5" key="1">
    <citation type="journal article" date="2019" name="Int. J. Syst. Evol. Microbiol.">
        <title>The Global Catalogue of Microorganisms (GCM) 10K type strain sequencing project: providing services to taxonomists for standard genome sequencing and annotation.</title>
        <authorList>
            <consortium name="The Broad Institute Genomics Platform"/>
            <consortium name="The Broad Institute Genome Sequencing Center for Infectious Disease"/>
            <person name="Wu L."/>
            <person name="Ma J."/>
        </authorList>
    </citation>
    <scope>NUCLEOTIDE SEQUENCE [LARGE SCALE GENOMIC DNA]</scope>
    <source>
        <strain evidence="5">CGMCC 1.19062</strain>
    </source>
</reference>
<keyword evidence="2 4" id="KW-0808">Transferase</keyword>
<feature type="domain" description="Methyltransferase" evidence="3">
    <location>
        <begin position="36"/>
        <end position="126"/>
    </location>
</feature>
<name>A0ABW5DNH1_9PROT</name>
<dbReference type="Gene3D" id="3.40.50.150">
    <property type="entry name" value="Vaccinia Virus protein VP39"/>
    <property type="match status" value="1"/>
</dbReference>
<comment type="caution">
    <text evidence="4">The sequence shown here is derived from an EMBL/GenBank/DDBJ whole genome shotgun (WGS) entry which is preliminary data.</text>
</comment>
<protein>
    <submittedName>
        <fullName evidence="4">Trans-aconitate 2-methyltransferase</fullName>
        <ecNumber evidence="4">2.1.1.144</ecNumber>
    </submittedName>
</protein>
<dbReference type="GO" id="GO:0030798">
    <property type="term" value="F:trans-aconitate 2-methyltransferase activity"/>
    <property type="evidence" value="ECO:0007669"/>
    <property type="project" value="UniProtKB-EC"/>
</dbReference>
<dbReference type="InterPro" id="IPR029063">
    <property type="entry name" value="SAM-dependent_MTases_sf"/>
</dbReference>
<accession>A0ABW5DNH1</accession>
<evidence type="ECO:0000313" key="5">
    <source>
        <dbReference type="Proteomes" id="UP001597295"/>
    </source>
</evidence>
<dbReference type="PANTHER" id="PTHR43861">
    <property type="entry name" value="TRANS-ACONITATE 2-METHYLTRANSFERASE-RELATED"/>
    <property type="match status" value="1"/>
</dbReference>
<proteinExistence type="predicted"/>
<keyword evidence="5" id="KW-1185">Reference proteome</keyword>
<dbReference type="InterPro" id="IPR023149">
    <property type="entry name" value="Trans_acon_MeTrfase_C"/>
</dbReference>
<dbReference type="SUPFAM" id="SSF53335">
    <property type="entry name" value="S-adenosyl-L-methionine-dependent methyltransferases"/>
    <property type="match status" value="1"/>
</dbReference>
<gene>
    <name evidence="4" type="primary">tam</name>
    <name evidence="4" type="ORF">ACFSM5_04290</name>
</gene>
<sequence>MFAWDAQQYLKFSDARTRPAAELLARVATQAPANAIDIGCGPGNSTELLAARWRKTQIVGLDSDEAMLVQARKDYPDFRFEQGDIRTWATDGSERYDVVYGNAVLQWVGGHETLFPDLLKRLNPGGTLAIQMPRNFQAPSHVLMRKAAAESPYAARLENVRELNDVPGPSYYYDLLTDKVATLDIWETEYTQVMPAVDGIIDWVKGSGLRPFLARLGPNEQADLLARYRAELTKGYPQQVDGKVLFFFKRIFIVATV</sequence>
<organism evidence="4 5">
    <name type="scientific">Lacibacterium aquatile</name>
    <dbReference type="NCBI Taxonomy" id="1168082"/>
    <lineage>
        <taxon>Bacteria</taxon>
        <taxon>Pseudomonadati</taxon>
        <taxon>Pseudomonadota</taxon>
        <taxon>Alphaproteobacteria</taxon>
        <taxon>Rhodospirillales</taxon>
        <taxon>Rhodospirillaceae</taxon>
    </lineage>
</organism>
<dbReference type="Proteomes" id="UP001597295">
    <property type="component" value="Unassembled WGS sequence"/>
</dbReference>
<dbReference type="EC" id="2.1.1.144" evidence="4"/>
<dbReference type="NCBIfam" id="NF002463">
    <property type="entry name" value="PRK01683.1"/>
    <property type="match status" value="1"/>
</dbReference>
<dbReference type="Gene3D" id="1.10.150.290">
    <property type="entry name" value="S-adenosyl-L-methionine-dependent methyltransferases"/>
    <property type="match status" value="1"/>
</dbReference>
<dbReference type="EMBL" id="JBHUIP010000003">
    <property type="protein sequence ID" value="MFD2262095.1"/>
    <property type="molecule type" value="Genomic_DNA"/>
</dbReference>
<dbReference type="Pfam" id="PF13649">
    <property type="entry name" value="Methyltransf_25"/>
    <property type="match status" value="1"/>
</dbReference>
<evidence type="ECO:0000313" key="4">
    <source>
        <dbReference type="EMBL" id="MFD2262095.1"/>
    </source>
</evidence>
<evidence type="ECO:0000256" key="2">
    <source>
        <dbReference type="ARBA" id="ARBA00022679"/>
    </source>
</evidence>
<evidence type="ECO:0000259" key="3">
    <source>
        <dbReference type="Pfam" id="PF13649"/>
    </source>
</evidence>
<keyword evidence="1 4" id="KW-0489">Methyltransferase</keyword>
<dbReference type="RefSeq" id="WP_379875007.1">
    <property type="nucleotide sequence ID" value="NZ_JBHUIP010000003.1"/>
</dbReference>
<dbReference type="InterPro" id="IPR041698">
    <property type="entry name" value="Methyltransf_25"/>
</dbReference>